<dbReference type="Proteomes" id="UP000609802">
    <property type="component" value="Unassembled WGS sequence"/>
</dbReference>
<accession>A0ABQ3J439</accession>
<evidence type="ECO:0008006" key="3">
    <source>
        <dbReference type="Google" id="ProtNLM"/>
    </source>
</evidence>
<proteinExistence type="predicted"/>
<dbReference type="RefSeq" id="WP_191286600.1">
    <property type="nucleotide sequence ID" value="NZ_BNCH01000004.1"/>
</dbReference>
<sequence length="208" mass="22529">MTLAHLTQEARARQLDVFGALHDGSDTVILLGPFEPGFWARFTDSAEFGDGLPDPMDRWSKSVISDLAARWGGQPVFPSDGPPYPPFFDWALRSGRAWRSPVTLLVHDTAGLWVSFRGAVRLPGRLALPPAPNCPCDTCEAPCKTACPVDALSDAGYHTEKCIDHLNSADRAGCMGSGCAARRACPVSRNYGRLAAQSAFHMKAFNPR</sequence>
<evidence type="ECO:0000313" key="2">
    <source>
        <dbReference type="Proteomes" id="UP000609802"/>
    </source>
</evidence>
<organism evidence="1 2">
    <name type="scientific">Aliiroseovarius zhejiangensis</name>
    <dbReference type="NCBI Taxonomy" id="1632025"/>
    <lineage>
        <taxon>Bacteria</taxon>
        <taxon>Pseudomonadati</taxon>
        <taxon>Pseudomonadota</taxon>
        <taxon>Alphaproteobacteria</taxon>
        <taxon>Rhodobacterales</taxon>
        <taxon>Paracoccaceae</taxon>
        <taxon>Aliiroseovarius</taxon>
    </lineage>
</organism>
<name>A0ABQ3J439_9RHOB</name>
<gene>
    <name evidence="1" type="ORF">GCM10016455_22400</name>
</gene>
<reference evidence="2" key="1">
    <citation type="journal article" date="2019" name="Int. J. Syst. Evol. Microbiol.">
        <title>The Global Catalogue of Microorganisms (GCM) 10K type strain sequencing project: providing services to taxonomists for standard genome sequencing and annotation.</title>
        <authorList>
            <consortium name="The Broad Institute Genomics Platform"/>
            <consortium name="The Broad Institute Genome Sequencing Center for Infectious Disease"/>
            <person name="Wu L."/>
            <person name="Ma J."/>
        </authorList>
    </citation>
    <scope>NUCLEOTIDE SEQUENCE [LARGE SCALE GENOMIC DNA]</scope>
    <source>
        <strain evidence="2">KCTC 42443</strain>
    </source>
</reference>
<dbReference type="EMBL" id="BNCH01000004">
    <property type="protein sequence ID" value="GHF00888.1"/>
    <property type="molecule type" value="Genomic_DNA"/>
</dbReference>
<protein>
    <recommendedName>
        <fullName evidence="3">Ferredoxin</fullName>
    </recommendedName>
</protein>
<evidence type="ECO:0000313" key="1">
    <source>
        <dbReference type="EMBL" id="GHF00888.1"/>
    </source>
</evidence>
<keyword evidence="2" id="KW-1185">Reference proteome</keyword>
<comment type="caution">
    <text evidence="1">The sequence shown here is derived from an EMBL/GenBank/DDBJ whole genome shotgun (WGS) entry which is preliminary data.</text>
</comment>